<dbReference type="eggNOG" id="COG3291">
    <property type="taxonomic scope" value="Bacteria"/>
</dbReference>
<name>Q2SDY1_HAHCH</name>
<dbReference type="Proteomes" id="UP000000238">
    <property type="component" value="Chromosome"/>
</dbReference>
<dbReference type="eggNOG" id="COG3507">
    <property type="taxonomic scope" value="Bacteria"/>
</dbReference>
<dbReference type="Pfam" id="PF13688">
    <property type="entry name" value="Reprolysin_5"/>
    <property type="match status" value="1"/>
</dbReference>
<dbReference type="InterPro" id="IPR035992">
    <property type="entry name" value="Ricin_B-like_lectins"/>
</dbReference>
<evidence type="ECO:0000256" key="1">
    <source>
        <dbReference type="SAM" id="SignalP"/>
    </source>
</evidence>
<evidence type="ECO:0000313" key="3">
    <source>
        <dbReference type="EMBL" id="ABC31143.1"/>
    </source>
</evidence>
<dbReference type="SUPFAM" id="SSF55486">
    <property type="entry name" value="Metalloproteases ('zincins'), catalytic domain"/>
    <property type="match status" value="1"/>
</dbReference>
<organism evidence="3 4">
    <name type="scientific">Hahella chejuensis (strain KCTC 2396)</name>
    <dbReference type="NCBI Taxonomy" id="349521"/>
    <lineage>
        <taxon>Bacteria</taxon>
        <taxon>Pseudomonadati</taxon>
        <taxon>Pseudomonadota</taxon>
        <taxon>Gammaproteobacteria</taxon>
        <taxon>Oceanospirillales</taxon>
        <taxon>Hahellaceae</taxon>
        <taxon>Hahella</taxon>
    </lineage>
</organism>
<dbReference type="HOGENOM" id="CLU_686561_0_0_6"/>
<dbReference type="Gene3D" id="3.40.390.10">
    <property type="entry name" value="Collagenase (Catalytic Domain)"/>
    <property type="match status" value="1"/>
</dbReference>
<evidence type="ECO:0000259" key="2">
    <source>
        <dbReference type="SMART" id="SM00458"/>
    </source>
</evidence>
<dbReference type="PROSITE" id="PS50231">
    <property type="entry name" value="RICIN_B_LECTIN"/>
    <property type="match status" value="1"/>
</dbReference>
<accession>Q2SDY1</accession>
<dbReference type="InterPro" id="IPR024079">
    <property type="entry name" value="MetalloPept_cat_dom_sf"/>
</dbReference>
<dbReference type="Pfam" id="PF14200">
    <property type="entry name" value="RicinB_lectin_2"/>
    <property type="match status" value="1"/>
</dbReference>
<dbReference type="STRING" id="349521.HCH_04439"/>
<protein>
    <submittedName>
        <fullName evidence="3">Protein containing QXW lectin repeats</fullName>
    </submittedName>
</protein>
<dbReference type="InterPro" id="IPR000772">
    <property type="entry name" value="Ricin_B_lectin"/>
</dbReference>
<dbReference type="CAZy" id="CBM13">
    <property type="family name" value="Carbohydrate-Binding Module Family 13"/>
</dbReference>
<keyword evidence="1" id="KW-0732">Signal</keyword>
<dbReference type="KEGG" id="hch:HCH_04439"/>
<proteinExistence type="predicted"/>
<gene>
    <name evidence="3" type="ordered locus">HCH_04439</name>
</gene>
<dbReference type="CDD" id="cd00161">
    <property type="entry name" value="beta-trefoil_Ricin-like"/>
    <property type="match status" value="1"/>
</dbReference>
<dbReference type="RefSeq" id="WP_011398210.1">
    <property type="nucleotide sequence ID" value="NC_007645.1"/>
</dbReference>
<dbReference type="Gene3D" id="2.80.10.50">
    <property type="match status" value="3"/>
</dbReference>
<reference evidence="3 4" key="1">
    <citation type="journal article" date="2005" name="Nucleic Acids Res.">
        <title>Genomic blueprint of Hahella chejuensis, a marine microbe producing an algicidal agent.</title>
        <authorList>
            <person name="Jeong H."/>
            <person name="Yim J.H."/>
            <person name="Lee C."/>
            <person name="Choi S.-H."/>
            <person name="Park Y.K."/>
            <person name="Yoon S.H."/>
            <person name="Hur C.-G."/>
            <person name="Kang H.-Y."/>
            <person name="Kim D."/>
            <person name="Lee H.H."/>
            <person name="Park K.H."/>
            <person name="Park S.-H."/>
            <person name="Park H.-S."/>
            <person name="Lee H.K."/>
            <person name="Oh T.K."/>
            <person name="Kim J.F."/>
        </authorList>
    </citation>
    <scope>NUCLEOTIDE SEQUENCE [LARGE SCALE GENOMIC DNA]</scope>
    <source>
        <strain evidence="3 4">KCTC 2396</strain>
    </source>
</reference>
<dbReference type="EMBL" id="CP000155">
    <property type="protein sequence ID" value="ABC31143.1"/>
    <property type="molecule type" value="Genomic_DNA"/>
</dbReference>
<dbReference type="GO" id="GO:0030246">
    <property type="term" value="F:carbohydrate binding"/>
    <property type="evidence" value="ECO:0007669"/>
    <property type="project" value="UniProtKB-KW"/>
</dbReference>
<dbReference type="OrthoDB" id="7053703at2"/>
<keyword evidence="4" id="KW-1185">Reference proteome</keyword>
<feature type="domain" description="Ricin B lectin" evidence="2">
    <location>
        <begin position="259"/>
        <end position="397"/>
    </location>
</feature>
<dbReference type="SUPFAM" id="SSF50370">
    <property type="entry name" value="Ricin B-like lectins"/>
    <property type="match status" value="1"/>
</dbReference>
<dbReference type="AlphaFoldDB" id="Q2SDY1"/>
<feature type="signal peptide" evidence="1">
    <location>
        <begin position="1"/>
        <end position="23"/>
    </location>
</feature>
<keyword evidence="3" id="KW-0430">Lectin</keyword>
<sequence>MKNSLKKILAAGVLATAASTSHAATVDLMVVYDSYTSNYFKGDVNTAIRNWVSQVNTMFVNSQVDVQLRLVGAYAHEETGSNMTEVLGNLRVDSWVNQKRQEVGADYVTQLHRTGSCGVAYVAVDRNWSYGVVGPSCGPTTMAHELGHTMGLNHSRRQGDQSGSRYRYGVGHGVDGVFGTIMTYEWLFNAPKVPKFSNPNLQCNGLPCGVAAGYSTEADAARAINNVRTEMAGFMPTKVGGGNPDGGDNNNGGDNNGASNIYTMKAKNSGKCADVYGGDRRDGASVIQWSCHGGNNQRWQFIHLGNGVHQIKSVNSGKCLDLFGASQYNGAYAGQWTCNNSNNQKWQAFKNTDGTYRLIAVHSGKALDVDAAGGTYNGARLRQWDWVGANNQRWIITSAGQ</sequence>
<evidence type="ECO:0000313" key="4">
    <source>
        <dbReference type="Proteomes" id="UP000000238"/>
    </source>
</evidence>
<feature type="chain" id="PRO_5004214985" evidence="1">
    <location>
        <begin position="24"/>
        <end position="401"/>
    </location>
</feature>
<dbReference type="GO" id="GO:0008237">
    <property type="term" value="F:metallopeptidase activity"/>
    <property type="evidence" value="ECO:0007669"/>
    <property type="project" value="InterPro"/>
</dbReference>
<dbReference type="SMART" id="SM00458">
    <property type="entry name" value="RICIN"/>
    <property type="match status" value="1"/>
</dbReference>